<dbReference type="InterPro" id="IPR000792">
    <property type="entry name" value="Tscrpt_reg_LuxR_C"/>
</dbReference>
<gene>
    <name evidence="5" type="ORF">FHR86_002941</name>
</gene>
<organism evidence="5 6">
    <name type="scientific">Paenarthrobacter ilicis</name>
    <dbReference type="NCBI Taxonomy" id="43665"/>
    <lineage>
        <taxon>Bacteria</taxon>
        <taxon>Bacillati</taxon>
        <taxon>Actinomycetota</taxon>
        <taxon>Actinomycetes</taxon>
        <taxon>Micrococcales</taxon>
        <taxon>Micrococcaceae</taxon>
        <taxon>Paenarthrobacter</taxon>
    </lineage>
</organism>
<dbReference type="InterPro" id="IPR027417">
    <property type="entry name" value="P-loop_NTPase"/>
</dbReference>
<reference evidence="5 6" key="1">
    <citation type="submission" date="2020-03" db="EMBL/GenBank/DDBJ databases">
        <title>Genomic Encyclopedia of Type Strains, Phase III (KMG-III): the genomes of soil and plant-associated and newly described type strains.</title>
        <authorList>
            <person name="Whitman W."/>
        </authorList>
    </citation>
    <scope>NUCLEOTIDE SEQUENCE [LARGE SCALE GENOMIC DNA]</scope>
    <source>
        <strain evidence="5 6">CECT 4207</strain>
    </source>
</reference>
<dbReference type="EMBL" id="JAAOZD010000006">
    <property type="protein sequence ID" value="NIJ02597.1"/>
    <property type="molecule type" value="Genomic_DNA"/>
</dbReference>
<dbReference type="GO" id="GO:0003677">
    <property type="term" value="F:DNA binding"/>
    <property type="evidence" value="ECO:0007669"/>
    <property type="project" value="UniProtKB-KW"/>
</dbReference>
<dbReference type="PANTHER" id="PTHR44688:SF16">
    <property type="entry name" value="DNA-BINDING TRANSCRIPTIONAL ACTIVATOR DEVR_DOSR"/>
    <property type="match status" value="1"/>
</dbReference>
<keyword evidence="3" id="KW-0804">Transcription</keyword>
<dbReference type="PROSITE" id="PS50043">
    <property type="entry name" value="HTH_LUXR_2"/>
    <property type="match status" value="1"/>
</dbReference>
<evidence type="ECO:0000256" key="1">
    <source>
        <dbReference type="ARBA" id="ARBA00023015"/>
    </source>
</evidence>
<dbReference type="RefSeq" id="WP_167267984.1">
    <property type="nucleotide sequence ID" value="NZ_BAAAVO010000009.1"/>
</dbReference>
<name>A0ABX0TPL9_9MICC</name>
<dbReference type="Proteomes" id="UP000802392">
    <property type="component" value="Unassembled WGS sequence"/>
</dbReference>
<dbReference type="SUPFAM" id="SSF46894">
    <property type="entry name" value="C-terminal effector domain of the bipartite response regulators"/>
    <property type="match status" value="1"/>
</dbReference>
<dbReference type="SMART" id="SM00421">
    <property type="entry name" value="HTH_LUXR"/>
    <property type="match status" value="1"/>
</dbReference>
<dbReference type="InterPro" id="IPR036388">
    <property type="entry name" value="WH-like_DNA-bd_sf"/>
</dbReference>
<dbReference type="Pfam" id="PF00196">
    <property type="entry name" value="GerE"/>
    <property type="match status" value="1"/>
</dbReference>
<dbReference type="InterPro" id="IPR016032">
    <property type="entry name" value="Sig_transdc_resp-reg_C-effctor"/>
</dbReference>
<evidence type="ECO:0000256" key="2">
    <source>
        <dbReference type="ARBA" id="ARBA00023125"/>
    </source>
</evidence>
<keyword evidence="2 5" id="KW-0238">DNA-binding</keyword>
<dbReference type="PANTHER" id="PTHR44688">
    <property type="entry name" value="DNA-BINDING TRANSCRIPTIONAL ACTIVATOR DEVR_DOSR"/>
    <property type="match status" value="1"/>
</dbReference>
<dbReference type="SUPFAM" id="SSF52540">
    <property type="entry name" value="P-loop containing nucleoside triphosphate hydrolases"/>
    <property type="match status" value="1"/>
</dbReference>
<keyword evidence="6" id="KW-1185">Reference proteome</keyword>
<protein>
    <submittedName>
        <fullName evidence="5">DNA-binding CsgD family transcriptional regulator</fullName>
    </submittedName>
</protein>
<evidence type="ECO:0000313" key="6">
    <source>
        <dbReference type="Proteomes" id="UP000802392"/>
    </source>
</evidence>
<comment type="caution">
    <text evidence="5">The sequence shown here is derived from an EMBL/GenBank/DDBJ whole genome shotgun (WGS) entry which is preliminary data.</text>
</comment>
<feature type="domain" description="HTH luxR-type" evidence="4">
    <location>
        <begin position="778"/>
        <end position="842"/>
    </location>
</feature>
<dbReference type="Gene3D" id="1.10.10.10">
    <property type="entry name" value="Winged helix-like DNA-binding domain superfamily/Winged helix DNA-binding domain"/>
    <property type="match status" value="1"/>
</dbReference>
<evidence type="ECO:0000259" key="4">
    <source>
        <dbReference type="PROSITE" id="PS50043"/>
    </source>
</evidence>
<keyword evidence="1" id="KW-0805">Transcription regulation</keyword>
<evidence type="ECO:0000256" key="3">
    <source>
        <dbReference type="ARBA" id="ARBA00023163"/>
    </source>
</evidence>
<accession>A0ABX0TPL9</accession>
<sequence>MRDNEVDRVLGYVAKGLTVRIIGAPGSGRTRFAREVAAKLEDDGVALYSMFAAPALASVPFAGILALGLDIRSRTVGVLGMADLLSADLARTESPVIIIDDVDSLDKESLAVVNIVRTRTKVPLVITMNDRPFHPKSPAGALGSIADATVRLTPLGYAQVNRLMASMLGAPAEVDVVAHVLTKSGGNVRLAVRIIETAVLSERLVLKDGRWCMSGDGLMNEHLHGAVEALFHGLRAEEIRALRKISLLGPTPVSRLVTSIGEEALDNLEAYGLISVVSGPDGAPLATVFPPIVDDYLHAHTFGSKRILHSAVASHVGQDSEERQQPDATDDLLSSAASTLRSEMGSNHAASTRYFQQRLETMERLHYQAWDNQPTVANAVKLLSIYWGAPADTQRLQEIFHRTDTRGYAVEDLFFFSMTLSWWTYGTGHDLPGALAVMHTLASDEPKLASEAAAFAEFLERISGNRPTIQAAQTIPTTHDSDITAILQAAMELFSLRPQRALDVLPSATNHPHLHRFEAFISGLGVLFTGHAEKALDLALKARQQALEAVDQFGFVSHSYIAALSLLHHGLFDEAEYLMGRAFSLGRPGLLVDALHTAMLGLSSLRDIGAGAPLENSKGAREVGPLPGTGTALQLLAASRPVSAKAFDHDACLLVKKSLENDFALEAMHTAMFALGLLPGPRLLEMLHRILADSDITAHRQFLAIADAAVVGDLTRLRDLLATYIIDGDTYQIAMLLRGAEQRWQLSGEPTAATELRRAGKEFMDRFQPMGTIINFRSEPPGSSLTLREIEVAMLAGQQSNQDIAEHFGISIRTVESHISNALRKTDTTTRRQLADLIQNVPRAVLSSTMEDFQGHDTTRFNAISGI</sequence>
<proteinExistence type="predicted"/>
<dbReference type="CDD" id="cd06170">
    <property type="entry name" value="LuxR_C_like"/>
    <property type="match status" value="1"/>
</dbReference>
<evidence type="ECO:0000313" key="5">
    <source>
        <dbReference type="EMBL" id="NIJ02597.1"/>
    </source>
</evidence>